<evidence type="ECO:0008006" key="4">
    <source>
        <dbReference type="Google" id="ProtNLM"/>
    </source>
</evidence>
<gene>
    <name evidence="2" type="ORF">HMPREF1991_01926</name>
</gene>
<dbReference type="PROSITE" id="PS51257">
    <property type="entry name" value="PROKAR_LIPOPROTEIN"/>
    <property type="match status" value="1"/>
</dbReference>
<dbReference type="Proteomes" id="UP000027442">
    <property type="component" value="Unassembled WGS sequence"/>
</dbReference>
<accession>A0A069QQ74</accession>
<organism evidence="2 3">
    <name type="scientific">Hoylesella loescheii DSM 19665 = JCM 12249 = ATCC 15930</name>
    <dbReference type="NCBI Taxonomy" id="1122985"/>
    <lineage>
        <taxon>Bacteria</taxon>
        <taxon>Pseudomonadati</taxon>
        <taxon>Bacteroidota</taxon>
        <taxon>Bacteroidia</taxon>
        <taxon>Bacteroidales</taxon>
        <taxon>Prevotellaceae</taxon>
        <taxon>Hoylesella</taxon>
    </lineage>
</organism>
<evidence type="ECO:0000256" key="1">
    <source>
        <dbReference type="SAM" id="SignalP"/>
    </source>
</evidence>
<dbReference type="AlphaFoldDB" id="A0A069QQ74"/>
<keyword evidence="3" id="KW-1185">Reference proteome</keyword>
<proteinExistence type="predicted"/>
<name>A0A069QQ74_HOYLO</name>
<sequence length="156" mass="17188">MKKFKPLSMFAIALLAAGTLFASCSSDDDGQEPNTITNNKGTYKVNDASITDFNDQQYSIYLYTNTGLGVKVAILKTDIGKRIDLSKRGRWRVDSRTIAANGEVETLESGSYIHVKSYANGKISISYCLKKSDAYGARMEKGNYSGSIRYGTFHNP</sequence>
<feature type="signal peptide" evidence="1">
    <location>
        <begin position="1"/>
        <end position="22"/>
    </location>
</feature>
<dbReference type="PATRIC" id="fig|1122985.7.peg.1996"/>
<dbReference type="EMBL" id="JNGW01000083">
    <property type="protein sequence ID" value="KDR52006.1"/>
    <property type="molecule type" value="Genomic_DNA"/>
</dbReference>
<evidence type="ECO:0000313" key="2">
    <source>
        <dbReference type="EMBL" id="KDR52006.1"/>
    </source>
</evidence>
<feature type="chain" id="PRO_5001668302" description="Lipoprotein" evidence="1">
    <location>
        <begin position="23"/>
        <end position="156"/>
    </location>
</feature>
<dbReference type="HOGENOM" id="CLU_142855_0_0_10"/>
<comment type="caution">
    <text evidence="2">The sequence shown here is derived from an EMBL/GenBank/DDBJ whole genome shotgun (WGS) entry which is preliminary data.</text>
</comment>
<keyword evidence="1" id="KW-0732">Signal</keyword>
<dbReference type="RefSeq" id="WP_025790117.1">
    <property type="nucleotide sequence ID" value="NZ_KB899223.1"/>
</dbReference>
<protein>
    <recommendedName>
        <fullName evidence="4">Lipoprotein</fullName>
    </recommendedName>
</protein>
<reference evidence="2 3" key="1">
    <citation type="submission" date="2013-08" db="EMBL/GenBank/DDBJ databases">
        <authorList>
            <person name="Weinstock G."/>
            <person name="Sodergren E."/>
            <person name="Wylie T."/>
            <person name="Fulton L."/>
            <person name="Fulton R."/>
            <person name="Fronick C."/>
            <person name="O'Laughlin M."/>
            <person name="Godfrey J."/>
            <person name="Miner T."/>
            <person name="Herter B."/>
            <person name="Appelbaum E."/>
            <person name="Cordes M."/>
            <person name="Lek S."/>
            <person name="Wollam A."/>
            <person name="Pepin K.H."/>
            <person name="Palsikar V.B."/>
            <person name="Mitreva M."/>
            <person name="Wilson R.K."/>
        </authorList>
    </citation>
    <scope>NUCLEOTIDE SEQUENCE [LARGE SCALE GENOMIC DNA]</scope>
    <source>
        <strain evidence="2 3">ATCC 15930</strain>
    </source>
</reference>
<evidence type="ECO:0000313" key="3">
    <source>
        <dbReference type="Proteomes" id="UP000027442"/>
    </source>
</evidence>